<accession>A3ZR90</accession>
<dbReference type="RefSeq" id="WP_002652196.1">
    <property type="nucleotide sequence ID" value="NZ_CH672376.1"/>
</dbReference>
<feature type="transmembrane region" description="Helical" evidence="2">
    <location>
        <begin position="24"/>
        <end position="44"/>
    </location>
</feature>
<dbReference type="OrthoDB" id="290549at2"/>
<evidence type="ECO:0000256" key="2">
    <source>
        <dbReference type="SAM" id="Phobius"/>
    </source>
</evidence>
<dbReference type="EMBL" id="AANZ01000006">
    <property type="protein sequence ID" value="EAQ81186.1"/>
    <property type="molecule type" value="Genomic_DNA"/>
</dbReference>
<evidence type="ECO:0000256" key="1">
    <source>
        <dbReference type="SAM" id="MobiDB-lite"/>
    </source>
</evidence>
<organism evidence="3 4">
    <name type="scientific">Blastopirellula marina DSM 3645</name>
    <dbReference type="NCBI Taxonomy" id="314230"/>
    <lineage>
        <taxon>Bacteria</taxon>
        <taxon>Pseudomonadati</taxon>
        <taxon>Planctomycetota</taxon>
        <taxon>Planctomycetia</taxon>
        <taxon>Pirellulales</taxon>
        <taxon>Pirellulaceae</taxon>
        <taxon>Blastopirellula</taxon>
    </lineage>
</organism>
<sequence length="225" mass="25470">MNADPIFEGNTTGLEPPRPSLWRFSLYTVMSTTAVIAVWVAYLVTLEETKRMQLQLPGLREVARELQIDDPQQYAVVRHHELSNDDYRWRIYLPPEQKYQLFLATKNVDQNHAPQKPKPGPSIATPIAPGEHELSLRYEKQTEGWIVQVSVDGQIVLEELQPPEWNLGIGSTGGSNFQGSQQQATDEPLELFDQVFSVPHPESPNSSSPRDSETGGRLWIEKLEP</sequence>
<name>A3ZR90_9BACT</name>
<comment type="caution">
    <text evidence="3">The sequence shown here is derived from an EMBL/GenBank/DDBJ whole genome shotgun (WGS) entry which is preliminary data.</text>
</comment>
<proteinExistence type="predicted"/>
<dbReference type="HOGENOM" id="CLU_1275649_0_0_0"/>
<keyword evidence="2" id="KW-0472">Membrane</keyword>
<feature type="region of interest" description="Disordered" evidence="1">
    <location>
        <begin position="167"/>
        <end position="225"/>
    </location>
</feature>
<keyword evidence="2" id="KW-1133">Transmembrane helix</keyword>
<dbReference type="AlphaFoldDB" id="A3ZR90"/>
<dbReference type="Proteomes" id="UP000004358">
    <property type="component" value="Unassembled WGS sequence"/>
</dbReference>
<evidence type="ECO:0000313" key="4">
    <source>
        <dbReference type="Proteomes" id="UP000004358"/>
    </source>
</evidence>
<protein>
    <submittedName>
        <fullName evidence="3">Uncharacterized protein</fullName>
    </submittedName>
</protein>
<keyword evidence="2" id="KW-0812">Transmembrane</keyword>
<feature type="compositionally biased region" description="Polar residues" evidence="1">
    <location>
        <begin position="174"/>
        <end position="185"/>
    </location>
</feature>
<dbReference type="STRING" id="314230.DSM3645_21482"/>
<dbReference type="eggNOG" id="ENOG5033HMT">
    <property type="taxonomic scope" value="Bacteria"/>
</dbReference>
<feature type="compositionally biased region" description="Basic and acidic residues" evidence="1">
    <location>
        <begin position="210"/>
        <end position="225"/>
    </location>
</feature>
<gene>
    <name evidence="3" type="ORF">DSM3645_21482</name>
</gene>
<evidence type="ECO:0000313" key="3">
    <source>
        <dbReference type="EMBL" id="EAQ81186.1"/>
    </source>
</evidence>
<reference evidence="3 4" key="1">
    <citation type="submission" date="2006-02" db="EMBL/GenBank/DDBJ databases">
        <authorList>
            <person name="Amann R."/>
            <person name="Ferriera S."/>
            <person name="Johnson J."/>
            <person name="Kravitz S."/>
            <person name="Halpern A."/>
            <person name="Remington K."/>
            <person name="Beeson K."/>
            <person name="Tran B."/>
            <person name="Rogers Y.-H."/>
            <person name="Friedman R."/>
            <person name="Venter J.C."/>
        </authorList>
    </citation>
    <scope>NUCLEOTIDE SEQUENCE [LARGE SCALE GENOMIC DNA]</scope>
    <source>
        <strain evidence="3 4">DSM 3645</strain>
    </source>
</reference>